<keyword evidence="9" id="KW-1185">Reference proteome</keyword>
<comment type="caution">
    <text evidence="8">The sequence shown here is derived from an EMBL/GenBank/DDBJ whole genome shotgun (WGS) entry which is preliminary data.</text>
</comment>
<dbReference type="GO" id="GO:0003730">
    <property type="term" value="F:mRNA 3'-UTR binding"/>
    <property type="evidence" value="ECO:0007669"/>
    <property type="project" value="TreeGrafter"/>
</dbReference>
<keyword evidence="2" id="KW-0698">rRNA processing</keyword>
<feature type="compositionally biased region" description="Polar residues" evidence="6">
    <location>
        <begin position="933"/>
        <end position="942"/>
    </location>
</feature>
<feature type="repeat" description="Pumilio" evidence="5">
    <location>
        <begin position="614"/>
        <end position="649"/>
    </location>
</feature>
<dbReference type="InterPro" id="IPR016024">
    <property type="entry name" value="ARM-type_fold"/>
</dbReference>
<comment type="function">
    <text evidence="4">RNA-binding nucleolar protein required for pre-rRNA processing. Involved in production of 18S rRNA and assembly of small ribosomal subunit.</text>
</comment>
<feature type="domain" description="PUM-HD" evidence="7">
    <location>
        <begin position="520"/>
        <end position="862"/>
    </location>
</feature>
<evidence type="ECO:0000256" key="3">
    <source>
        <dbReference type="ARBA" id="ARBA00022737"/>
    </source>
</evidence>
<dbReference type="SMART" id="SM00025">
    <property type="entry name" value="Pumilio"/>
    <property type="match status" value="8"/>
</dbReference>
<feature type="compositionally biased region" description="Low complexity" evidence="6">
    <location>
        <begin position="899"/>
        <end position="921"/>
    </location>
</feature>
<dbReference type="InterPro" id="IPR033133">
    <property type="entry name" value="PUM-HD"/>
</dbReference>
<feature type="region of interest" description="Disordered" evidence="6">
    <location>
        <begin position="149"/>
        <end position="183"/>
    </location>
</feature>
<dbReference type="InterPro" id="IPR011989">
    <property type="entry name" value="ARM-like"/>
</dbReference>
<feature type="repeat" description="Pumilio" evidence="5">
    <location>
        <begin position="578"/>
        <end position="613"/>
    </location>
</feature>
<feature type="repeat" description="Pumilio" evidence="5">
    <location>
        <begin position="722"/>
        <end position="760"/>
    </location>
</feature>
<feature type="compositionally biased region" description="Polar residues" evidence="6">
    <location>
        <begin position="238"/>
        <end position="263"/>
    </location>
</feature>
<evidence type="ECO:0000256" key="6">
    <source>
        <dbReference type="SAM" id="MobiDB-lite"/>
    </source>
</evidence>
<dbReference type="GO" id="GO:0000288">
    <property type="term" value="P:nuclear-transcribed mRNA catabolic process, deadenylation-dependent decay"/>
    <property type="evidence" value="ECO:0007669"/>
    <property type="project" value="TreeGrafter"/>
</dbReference>
<feature type="compositionally biased region" description="Basic and acidic residues" evidence="6">
    <location>
        <begin position="264"/>
        <end position="273"/>
    </location>
</feature>
<evidence type="ECO:0000313" key="8">
    <source>
        <dbReference type="EMBL" id="KZZ87533.1"/>
    </source>
</evidence>
<feature type="compositionally biased region" description="Polar residues" evidence="6">
    <location>
        <begin position="957"/>
        <end position="975"/>
    </location>
</feature>
<dbReference type="Pfam" id="PF00806">
    <property type="entry name" value="PUF"/>
    <property type="match status" value="7"/>
</dbReference>
<proteinExistence type="predicted"/>
<feature type="compositionally biased region" description="Polar residues" evidence="6">
    <location>
        <begin position="984"/>
        <end position="995"/>
    </location>
</feature>
<dbReference type="PROSITE" id="PS50303">
    <property type="entry name" value="PUM_HD"/>
    <property type="match status" value="1"/>
</dbReference>
<feature type="region of interest" description="Disordered" evidence="6">
    <location>
        <begin position="235"/>
        <end position="284"/>
    </location>
</feature>
<dbReference type="Proteomes" id="UP000242877">
    <property type="component" value="Unassembled WGS sequence"/>
</dbReference>
<dbReference type="PROSITE" id="PS50302">
    <property type="entry name" value="PUM"/>
    <property type="match status" value="5"/>
</dbReference>
<dbReference type="PANTHER" id="PTHR12537:SF12">
    <property type="entry name" value="MATERNAL PROTEIN PUMILIO"/>
    <property type="match status" value="1"/>
</dbReference>
<dbReference type="SUPFAM" id="SSF48371">
    <property type="entry name" value="ARM repeat"/>
    <property type="match status" value="1"/>
</dbReference>
<keyword evidence="1" id="KW-0690">Ribosome biogenesis</keyword>
<organism evidence="8 9">
    <name type="scientific">Ascosphaera apis ARSEF 7405</name>
    <dbReference type="NCBI Taxonomy" id="392613"/>
    <lineage>
        <taxon>Eukaryota</taxon>
        <taxon>Fungi</taxon>
        <taxon>Dikarya</taxon>
        <taxon>Ascomycota</taxon>
        <taxon>Pezizomycotina</taxon>
        <taxon>Eurotiomycetes</taxon>
        <taxon>Eurotiomycetidae</taxon>
        <taxon>Onygenales</taxon>
        <taxon>Ascosphaeraceae</taxon>
        <taxon>Ascosphaera</taxon>
    </lineage>
</organism>
<dbReference type="Gene3D" id="1.25.10.10">
    <property type="entry name" value="Leucine-rich Repeat Variant"/>
    <property type="match status" value="1"/>
</dbReference>
<name>A0A162I1U9_9EURO</name>
<feature type="compositionally biased region" description="Low complexity" evidence="6">
    <location>
        <begin position="164"/>
        <end position="183"/>
    </location>
</feature>
<feature type="repeat" description="Pumilio" evidence="5">
    <location>
        <begin position="685"/>
        <end position="721"/>
    </location>
</feature>
<reference evidence="8 9" key="1">
    <citation type="journal article" date="2016" name="Genome Biol. Evol.">
        <title>Divergent and convergent evolution of fungal pathogenicity.</title>
        <authorList>
            <person name="Shang Y."/>
            <person name="Xiao G."/>
            <person name="Zheng P."/>
            <person name="Cen K."/>
            <person name="Zhan S."/>
            <person name="Wang C."/>
        </authorList>
    </citation>
    <scope>NUCLEOTIDE SEQUENCE [LARGE SCALE GENOMIC DNA]</scope>
    <source>
        <strain evidence="8 9">ARSEF 7405</strain>
    </source>
</reference>
<evidence type="ECO:0000256" key="4">
    <source>
        <dbReference type="ARBA" id="ARBA00024893"/>
    </source>
</evidence>
<dbReference type="InterPro" id="IPR001313">
    <property type="entry name" value="Pumilio_RNA-bd_rpt"/>
</dbReference>
<dbReference type="VEuPathDB" id="FungiDB:AAP_05616"/>
<feature type="region of interest" description="Disordered" evidence="6">
    <location>
        <begin position="874"/>
        <end position="1014"/>
    </location>
</feature>
<feature type="repeat" description="Pumilio" evidence="5">
    <location>
        <begin position="541"/>
        <end position="577"/>
    </location>
</feature>
<dbReference type="InterPro" id="IPR033712">
    <property type="entry name" value="Pumilio_RNA-bd"/>
</dbReference>
<dbReference type="GO" id="GO:0006364">
    <property type="term" value="P:rRNA processing"/>
    <property type="evidence" value="ECO:0007669"/>
    <property type="project" value="UniProtKB-KW"/>
</dbReference>
<dbReference type="AlphaFoldDB" id="A0A162I1U9"/>
<dbReference type="CDD" id="cd07920">
    <property type="entry name" value="Pumilio"/>
    <property type="match status" value="1"/>
</dbReference>
<dbReference type="OrthoDB" id="4205677at2759"/>
<evidence type="ECO:0000256" key="2">
    <source>
        <dbReference type="ARBA" id="ARBA00022552"/>
    </source>
</evidence>
<dbReference type="GO" id="GO:0005737">
    <property type="term" value="C:cytoplasm"/>
    <property type="evidence" value="ECO:0007669"/>
    <property type="project" value="TreeGrafter"/>
</dbReference>
<gene>
    <name evidence="8" type="ORF">AAP_05616</name>
</gene>
<evidence type="ECO:0000313" key="9">
    <source>
        <dbReference type="Proteomes" id="UP000242877"/>
    </source>
</evidence>
<dbReference type="EMBL" id="AZGZ01000033">
    <property type="protein sequence ID" value="KZZ87533.1"/>
    <property type="molecule type" value="Genomic_DNA"/>
</dbReference>
<keyword evidence="3" id="KW-0677">Repeat</keyword>
<sequence length="1014" mass="110227">MGPSSPPHIMGDKVQVQATEQSCVHAVTFDSTSSSLLQQQQQLKLKQQPLSTSSSSSSQEVNRPRQYTRFASYFANSSIPSSVGSVGESTVASLLSDTSPIVSTYSESKELTGNGNAFVDNASSSGGASYKTFLDPFASVVKGVNMEGPISTSTSSHPFEEGHSNSNHNNTSSPSAGSANMSSFTGFPTTLSVPTSSGTMTSGGAEAAFQSFAGWGSLSLNANTSGVQTPTYGYFNVPENSRQNPAYATPRNGLSRTYMSNNDSHQHPLDLRHGFPSGSPESAQSELSAAAARFEPLERAALGTQSSAFPSRSSVYGMGPNSSFHDDMLPHHHQSRYAHRSLAINSQPDSICPPFDAFNPLPIGSGPHYNALDPDCNNSLTSMSPIGTHNFAQTLAPQRRLPSRHQELHAFQGAVGSPAQAGWHHPGVVGGEGIKRSLYPGNWPAGIENGSLQSHHGLFAGHHEHAGGAFAGSSSAARYLNGNGAAHLHAQHHSSLSPYIQPVSQMQPSDRPEDKLQKPPASALMLAFRRDPNALKTWTIKMIENHIAEFAGDQQGSRLIQNRLDSASSEDKMMVYSEMRPNVRQFMNDIYANYIVQKLFDLMDMPHKLDLASSISGHMRRLSMHTYGCRVVQKSLEVLIDPQRAELIQELDGFVDKAIADQNGNHVIQKAVEFVDNSSIDFIINFFRGNIRRYSKHAYGCRVVQRMLEHCKQNNLTWILQEIRDCAGELIRDTYGNYVVQHIIRRGPLEDRKFLENIIAQRMVEFSKHKYASNVVECAIKNTESENVMTFATPLKASSSILLAGMRDPYTNYVIQTLLETLKGAPREEFATDLRALFPKLKEKKETESINQKQITALEAHLFSSGYTAAKEANGAAQSASEKSVKQDSSVEDNDEVDAAAAGVSSLSLASEQSEQQVSTPRRNRRSRPTSLKHVNSVSPNALTDALDRSVQGGSSGNNSDPNYGTDTTATTPSMTEAVPDVQTPLSSTTNSVNDGPSGRQYESWREPAYTRAN</sequence>
<protein>
    <submittedName>
        <fullName evidence="8">Armadillo-like helical</fullName>
    </submittedName>
</protein>
<accession>A0A162I1U9</accession>
<evidence type="ECO:0000256" key="1">
    <source>
        <dbReference type="ARBA" id="ARBA00022517"/>
    </source>
</evidence>
<evidence type="ECO:0000259" key="7">
    <source>
        <dbReference type="PROSITE" id="PS50303"/>
    </source>
</evidence>
<dbReference type="PANTHER" id="PTHR12537">
    <property type="entry name" value="RNA BINDING PROTEIN PUMILIO-RELATED"/>
    <property type="match status" value="1"/>
</dbReference>
<evidence type="ECO:0000256" key="5">
    <source>
        <dbReference type="PROSITE-ProRule" id="PRU00317"/>
    </source>
</evidence>